<dbReference type="AlphaFoldDB" id="A0A7C4L0P9"/>
<comment type="caution">
    <text evidence="1">The sequence shown here is derived from an EMBL/GenBank/DDBJ whole genome shotgun (WGS) entry which is preliminary data.</text>
</comment>
<protein>
    <recommendedName>
        <fullName evidence="2">VCBS repeat-containing protein</fullName>
    </recommendedName>
</protein>
<evidence type="ECO:0008006" key="2">
    <source>
        <dbReference type="Google" id="ProtNLM"/>
    </source>
</evidence>
<sequence length="78" mass="8524">MVEEIMMFFIARKINVSGIADVPLTSRLRSADVDADSDADVVISGSPASPLFFIGGYVNIPLINKAHKMANFDCYENN</sequence>
<proteinExistence type="predicted"/>
<gene>
    <name evidence="1" type="ORF">ENT17_12340</name>
</gene>
<name>A0A7C4L0P9_9CHLR</name>
<reference evidence="1" key="1">
    <citation type="journal article" date="2020" name="mSystems">
        <title>Genome- and Community-Level Interaction Insights into Carbon Utilization and Element Cycling Functions of Hydrothermarchaeota in Hydrothermal Sediment.</title>
        <authorList>
            <person name="Zhou Z."/>
            <person name="Liu Y."/>
            <person name="Xu W."/>
            <person name="Pan J."/>
            <person name="Luo Z.H."/>
            <person name="Li M."/>
        </authorList>
    </citation>
    <scope>NUCLEOTIDE SEQUENCE [LARGE SCALE GENOMIC DNA]</scope>
    <source>
        <strain evidence="1">SpSt-556</strain>
    </source>
</reference>
<evidence type="ECO:0000313" key="1">
    <source>
        <dbReference type="EMBL" id="HGS88386.1"/>
    </source>
</evidence>
<organism evidence="1">
    <name type="scientific">Bellilinea caldifistulae</name>
    <dbReference type="NCBI Taxonomy" id="360411"/>
    <lineage>
        <taxon>Bacteria</taxon>
        <taxon>Bacillati</taxon>
        <taxon>Chloroflexota</taxon>
        <taxon>Anaerolineae</taxon>
        <taxon>Anaerolineales</taxon>
        <taxon>Anaerolineaceae</taxon>
        <taxon>Bellilinea</taxon>
    </lineage>
</organism>
<accession>A0A7C4L0P9</accession>
<dbReference type="EMBL" id="DSXR01000127">
    <property type="protein sequence ID" value="HGS88386.1"/>
    <property type="molecule type" value="Genomic_DNA"/>
</dbReference>